<dbReference type="SUPFAM" id="SSF46785">
    <property type="entry name" value="Winged helix' DNA-binding domain"/>
    <property type="match status" value="1"/>
</dbReference>
<dbReference type="Gene3D" id="1.10.10.10">
    <property type="entry name" value="Winged helix-like DNA-binding domain superfamily/Winged helix DNA-binding domain"/>
    <property type="match status" value="1"/>
</dbReference>
<dbReference type="SMART" id="SM00895">
    <property type="entry name" value="FCD"/>
    <property type="match status" value="1"/>
</dbReference>
<dbReference type="AlphaFoldDB" id="A0A1G7X115"/>
<dbReference type="RefSeq" id="WP_176921464.1">
    <property type="nucleotide sequence ID" value="NZ_FNBE01000015.1"/>
</dbReference>
<dbReference type="CDD" id="cd07377">
    <property type="entry name" value="WHTH_GntR"/>
    <property type="match status" value="1"/>
</dbReference>
<keyword evidence="3" id="KW-0804">Transcription</keyword>
<dbReference type="InterPro" id="IPR011711">
    <property type="entry name" value="GntR_C"/>
</dbReference>
<dbReference type="SUPFAM" id="SSF48008">
    <property type="entry name" value="GntR ligand-binding domain-like"/>
    <property type="match status" value="1"/>
</dbReference>
<proteinExistence type="predicted"/>
<dbReference type="PROSITE" id="PS50949">
    <property type="entry name" value="HTH_GNTR"/>
    <property type="match status" value="1"/>
</dbReference>
<reference evidence="5 6" key="1">
    <citation type="submission" date="2016-10" db="EMBL/GenBank/DDBJ databases">
        <authorList>
            <person name="de Groot N.N."/>
        </authorList>
    </citation>
    <scope>NUCLEOTIDE SEQUENCE [LARGE SCALE GENOMIC DNA]</scope>
    <source>
        <strain evidence="5 6">CGMCC 4.3143</strain>
    </source>
</reference>
<dbReference type="Gene3D" id="1.20.120.530">
    <property type="entry name" value="GntR ligand-binding domain-like"/>
    <property type="match status" value="1"/>
</dbReference>
<feature type="domain" description="HTH gntR-type" evidence="4">
    <location>
        <begin position="8"/>
        <end position="75"/>
    </location>
</feature>
<gene>
    <name evidence="5" type="ORF">SAMN05216377_11550</name>
</gene>
<dbReference type="InterPro" id="IPR036388">
    <property type="entry name" value="WH-like_DNA-bd_sf"/>
</dbReference>
<name>A0A1G7X115_PSEOR</name>
<dbReference type="PANTHER" id="PTHR43537:SF50">
    <property type="entry name" value="TRANSCRIPTIONAL REGULATORY PROTEIN"/>
    <property type="match status" value="1"/>
</dbReference>
<evidence type="ECO:0000313" key="6">
    <source>
        <dbReference type="Proteomes" id="UP000198967"/>
    </source>
</evidence>
<keyword evidence="2 5" id="KW-0238">DNA-binding</keyword>
<dbReference type="PRINTS" id="PR00035">
    <property type="entry name" value="HTHGNTR"/>
</dbReference>
<dbReference type="GO" id="GO:0003700">
    <property type="term" value="F:DNA-binding transcription factor activity"/>
    <property type="evidence" value="ECO:0007669"/>
    <property type="project" value="InterPro"/>
</dbReference>
<dbReference type="PANTHER" id="PTHR43537">
    <property type="entry name" value="TRANSCRIPTIONAL REGULATOR, GNTR FAMILY"/>
    <property type="match status" value="1"/>
</dbReference>
<dbReference type="EMBL" id="FNBE01000015">
    <property type="protein sequence ID" value="SDG77864.1"/>
    <property type="molecule type" value="Genomic_DNA"/>
</dbReference>
<evidence type="ECO:0000259" key="4">
    <source>
        <dbReference type="PROSITE" id="PS50949"/>
    </source>
</evidence>
<keyword evidence="1" id="KW-0805">Transcription regulation</keyword>
<dbReference type="InterPro" id="IPR008920">
    <property type="entry name" value="TF_FadR/GntR_C"/>
</dbReference>
<sequence length="237" mass="25756">MAAPAARASLATAVADRLREAIMDGAFELGESLSEDALSTAFGVSRTPVREALKELRGQGLVEIRPKSGTYIFRPGEDQIRELCECRLRLEVAGAELALVRDGAALSAALHDRLAPMETALAAGDLLRYNRLDAAFHLSFLDWCGNRYLAGAYDQMFAQISAVRVHLSARTAGAFEASMREHRQIAELAAAGDVPGLTTVLTAHVERAQRGYAGALQELERASQLTRPQRLRRKLSL</sequence>
<evidence type="ECO:0000256" key="3">
    <source>
        <dbReference type="ARBA" id="ARBA00023163"/>
    </source>
</evidence>
<dbReference type="InterPro" id="IPR036390">
    <property type="entry name" value="WH_DNA-bd_sf"/>
</dbReference>
<keyword evidence="6" id="KW-1185">Reference proteome</keyword>
<evidence type="ECO:0000256" key="1">
    <source>
        <dbReference type="ARBA" id="ARBA00023015"/>
    </source>
</evidence>
<dbReference type="Pfam" id="PF00392">
    <property type="entry name" value="GntR"/>
    <property type="match status" value="1"/>
</dbReference>
<dbReference type="Proteomes" id="UP000198967">
    <property type="component" value="Unassembled WGS sequence"/>
</dbReference>
<evidence type="ECO:0000256" key="2">
    <source>
        <dbReference type="ARBA" id="ARBA00023125"/>
    </source>
</evidence>
<protein>
    <submittedName>
        <fullName evidence="5">DNA-binding transcriptional regulator, GntR family</fullName>
    </submittedName>
</protein>
<dbReference type="GO" id="GO:0003677">
    <property type="term" value="F:DNA binding"/>
    <property type="evidence" value="ECO:0007669"/>
    <property type="project" value="UniProtKB-KW"/>
</dbReference>
<dbReference type="Pfam" id="PF07729">
    <property type="entry name" value="FCD"/>
    <property type="match status" value="1"/>
</dbReference>
<organism evidence="5 6">
    <name type="scientific">Pseudonocardia oroxyli</name>
    <dbReference type="NCBI Taxonomy" id="366584"/>
    <lineage>
        <taxon>Bacteria</taxon>
        <taxon>Bacillati</taxon>
        <taxon>Actinomycetota</taxon>
        <taxon>Actinomycetes</taxon>
        <taxon>Pseudonocardiales</taxon>
        <taxon>Pseudonocardiaceae</taxon>
        <taxon>Pseudonocardia</taxon>
    </lineage>
</organism>
<accession>A0A1G7X115</accession>
<dbReference type="InterPro" id="IPR000524">
    <property type="entry name" value="Tscrpt_reg_HTH_GntR"/>
</dbReference>
<dbReference type="SMART" id="SM00345">
    <property type="entry name" value="HTH_GNTR"/>
    <property type="match status" value="1"/>
</dbReference>
<dbReference type="STRING" id="366584.SAMN05216377_11550"/>
<evidence type="ECO:0000313" key="5">
    <source>
        <dbReference type="EMBL" id="SDG77864.1"/>
    </source>
</evidence>